<dbReference type="EMBL" id="BFAA01007266">
    <property type="protein sequence ID" value="GCB68818.1"/>
    <property type="molecule type" value="Genomic_DNA"/>
</dbReference>
<dbReference type="Pfam" id="PF07326">
    <property type="entry name" value="RCS1"/>
    <property type="match status" value="1"/>
</dbReference>
<evidence type="ECO:0008006" key="4">
    <source>
        <dbReference type="Google" id="ProtNLM"/>
    </source>
</evidence>
<evidence type="ECO:0000256" key="1">
    <source>
        <dbReference type="SAM" id="MobiDB-lite"/>
    </source>
</evidence>
<dbReference type="OMA" id="SNYYYLM"/>
<dbReference type="PANTHER" id="PTHR35819:SF1">
    <property type="entry name" value="PROTEIN PIMREG"/>
    <property type="match status" value="1"/>
</dbReference>
<proteinExistence type="predicted"/>
<evidence type="ECO:0000313" key="2">
    <source>
        <dbReference type="EMBL" id="GCB68818.1"/>
    </source>
</evidence>
<dbReference type="PANTHER" id="PTHR35819">
    <property type="entry name" value="PICALM INTERACTING MITOTIC REGULATOR PIMREG"/>
    <property type="match status" value="1"/>
</dbReference>
<dbReference type="OrthoDB" id="9898669at2759"/>
<keyword evidence="3" id="KW-1185">Reference proteome</keyword>
<dbReference type="STRING" id="75743.A0A401P6S3"/>
<name>A0A401P6S3_SCYTO</name>
<accession>A0A401P6S3</accession>
<dbReference type="Proteomes" id="UP000288216">
    <property type="component" value="Unassembled WGS sequence"/>
</dbReference>
<dbReference type="InterPro" id="IPR009932">
    <property type="entry name" value="RCS1"/>
</dbReference>
<dbReference type="AlphaFoldDB" id="A0A401P6S3"/>
<sequence length="202" mass="22654">MPSSGSLNTLRMSLRRRLPLGQVDFNIDHTPSWESLEALSNKPSALQSLGRTARNTWGSVSQKLQKRRQSRNDCLVVTPSKPQARRRYKSGSASKKSTPPRTPRSREGRNRSSTSSVSHTPEEREASCLFGKDGLPLRRSIRSAALKSPYASPTTGISRRRQFARDLESVSFGIRQLKRMSHVFDEAITKEESDLTLSLIDD</sequence>
<reference evidence="2 3" key="1">
    <citation type="journal article" date="2018" name="Nat. Ecol. Evol.">
        <title>Shark genomes provide insights into elasmobranch evolution and the origin of vertebrates.</title>
        <authorList>
            <person name="Hara Y"/>
            <person name="Yamaguchi K"/>
            <person name="Onimaru K"/>
            <person name="Kadota M"/>
            <person name="Koyanagi M"/>
            <person name="Keeley SD"/>
            <person name="Tatsumi K"/>
            <person name="Tanaka K"/>
            <person name="Motone F"/>
            <person name="Kageyama Y"/>
            <person name="Nozu R"/>
            <person name="Adachi N"/>
            <person name="Nishimura O"/>
            <person name="Nakagawa R"/>
            <person name="Tanegashima C"/>
            <person name="Kiyatake I"/>
            <person name="Matsumoto R"/>
            <person name="Murakumo K"/>
            <person name="Nishida K"/>
            <person name="Terakita A"/>
            <person name="Kuratani S"/>
            <person name="Sato K"/>
            <person name="Hyodo S Kuraku.S."/>
        </authorList>
    </citation>
    <scope>NUCLEOTIDE SEQUENCE [LARGE SCALE GENOMIC DNA]</scope>
</reference>
<gene>
    <name evidence="2" type="ORF">scyTo_0013880</name>
</gene>
<protein>
    <recommendedName>
        <fullName evidence="4">PICALM interacting mitotic regulator</fullName>
    </recommendedName>
</protein>
<evidence type="ECO:0000313" key="3">
    <source>
        <dbReference type="Proteomes" id="UP000288216"/>
    </source>
</evidence>
<organism evidence="2 3">
    <name type="scientific">Scyliorhinus torazame</name>
    <name type="common">Cloudy catshark</name>
    <name type="synonym">Catulus torazame</name>
    <dbReference type="NCBI Taxonomy" id="75743"/>
    <lineage>
        <taxon>Eukaryota</taxon>
        <taxon>Metazoa</taxon>
        <taxon>Chordata</taxon>
        <taxon>Craniata</taxon>
        <taxon>Vertebrata</taxon>
        <taxon>Chondrichthyes</taxon>
        <taxon>Elasmobranchii</taxon>
        <taxon>Galeomorphii</taxon>
        <taxon>Galeoidea</taxon>
        <taxon>Carcharhiniformes</taxon>
        <taxon>Scyliorhinidae</taxon>
        <taxon>Scyliorhinus</taxon>
    </lineage>
</organism>
<comment type="caution">
    <text evidence="2">The sequence shown here is derived from an EMBL/GenBank/DDBJ whole genome shotgun (WGS) entry which is preliminary data.</text>
</comment>
<feature type="region of interest" description="Disordered" evidence="1">
    <location>
        <begin position="57"/>
        <end position="131"/>
    </location>
</feature>